<comment type="caution">
    <text evidence="1">The sequence shown here is derived from an EMBL/GenBank/DDBJ whole genome shotgun (WGS) entry which is preliminary data.</text>
</comment>
<keyword evidence="1" id="KW-0540">Nuclease</keyword>
<dbReference type="AlphaFoldDB" id="A0A5C8EL41"/>
<dbReference type="Proteomes" id="UP000322814">
    <property type="component" value="Unassembled WGS sequence"/>
</dbReference>
<dbReference type="InterPro" id="IPR019043">
    <property type="entry name" value="Restrct_endonuc_II_HindIII"/>
</dbReference>
<dbReference type="Gene3D" id="6.10.250.1510">
    <property type="match status" value="1"/>
</dbReference>
<reference evidence="1 2" key="1">
    <citation type="journal article" date="1992" name="Lakartidningen">
        <title>[Penicillin V and not amoxicillin is the first choice preparation in acute otitis].</title>
        <authorList>
            <person name="Kamme C."/>
            <person name="Lundgren K."/>
            <person name="Prellner K."/>
        </authorList>
    </citation>
    <scope>NUCLEOTIDE SEQUENCE [LARGE SCALE GENOMIC DNA]</scope>
    <source>
        <strain evidence="1 2">PC4580III</strain>
    </source>
</reference>
<name>A0A5C8EL41_9SPIR</name>
<gene>
    <name evidence="1" type="ORF">EPJ78_05135</name>
</gene>
<dbReference type="GO" id="GO:0004519">
    <property type="term" value="F:endonuclease activity"/>
    <property type="evidence" value="ECO:0007669"/>
    <property type="project" value="UniProtKB-KW"/>
</dbReference>
<accession>A0A5C8EL41</accession>
<evidence type="ECO:0000313" key="2">
    <source>
        <dbReference type="Proteomes" id="UP000322814"/>
    </source>
</evidence>
<dbReference type="EMBL" id="SAYB01000003">
    <property type="protein sequence ID" value="TXJ38088.1"/>
    <property type="molecule type" value="Genomic_DNA"/>
</dbReference>
<dbReference type="Pfam" id="PF09518">
    <property type="entry name" value="RE_HindIII"/>
    <property type="match status" value="1"/>
</dbReference>
<sequence length="290" mass="34344">MFNRLLKKINKVKSLEFDKATEELENFVYNNSNFLDILEEIGAIPESIEHDSTEEKLFSKVSDIVLSRAFIEIGLDSEVLKQRSNSADVFAESKFYGYSLVADAKSFRMSRTAKNQKDFKINSLSKWKGKCEYSILCSPYFQYPKKASQIYSQSMNYNVCLFSWEHFIFLIKNKIKENNKINFECIWNFGKYNSNKVLVSNRKECFLNSFNKYITDNINRDEKEFLNILKIQKTKIEKRCNNEILYLKNEINLINNYSKKEAIRELIKSKKLEEKIKHINDFIKGLNYDR</sequence>
<organism evidence="1 2">
    <name type="scientific">Brachyspira aalborgi</name>
    <dbReference type="NCBI Taxonomy" id="29522"/>
    <lineage>
        <taxon>Bacteria</taxon>
        <taxon>Pseudomonadati</taxon>
        <taxon>Spirochaetota</taxon>
        <taxon>Spirochaetia</taxon>
        <taxon>Brachyspirales</taxon>
        <taxon>Brachyspiraceae</taxon>
        <taxon>Brachyspira</taxon>
    </lineage>
</organism>
<proteinExistence type="predicted"/>
<keyword evidence="1" id="KW-0255">Endonuclease</keyword>
<keyword evidence="1" id="KW-0378">Hydrolase</keyword>
<protein>
    <submittedName>
        <fullName evidence="1">HindIII family type II restriction endonuclease</fullName>
    </submittedName>
</protein>
<dbReference type="InterPro" id="IPR038373">
    <property type="entry name" value="Restrct_endonuc_II_HindIII_sf"/>
</dbReference>
<dbReference type="Gene3D" id="3.40.91.70">
    <property type="entry name" value="Type II restriction endonuclease, HindIII"/>
    <property type="match status" value="1"/>
</dbReference>
<dbReference type="RefSeq" id="WP_147770746.1">
    <property type="nucleotide sequence ID" value="NZ_SAYB01000003.1"/>
</dbReference>
<evidence type="ECO:0000313" key="1">
    <source>
        <dbReference type="EMBL" id="TXJ38088.1"/>
    </source>
</evidence>